<reference evidence="1 2" key="1">
    <citation type="submission" date="2019-06" db="EMBL/GenBank/DDBJ databases">
        <title>Genome sequence of Deinococcus radiopugnans ATCC 19172.</title>
        <authorList>
            <person name="Maclea K.S."/>
            <person name="Maynard C.R."/>
        </authorList>
    </citation>
    <scope>NUCLEOTIDE SEQUENCE [LARGE SCALE GENOMIC DNA]</scope>
    <source>
        <strain evidence="1 2">ATCC 19172</strain>
    </source>
</reference>
<evidence type="ECO:0000313" key="2">
    <source>
        <dbReference type="Proteomes" id="UP000313988"/>
    </source>
</evidence>
<name>A0A5C4Y4Z2_9DEIO</name>
<gene>
    <name evidence="1" type="ORF">FHR04_13020</name>
</gene>
<organism evidence="1 2">
    <name type="scientific">Deinococcus radiopugnans ATCC 19172</name>
    <dbReference type="NCBI Taxonomy" id="585398"/>
    <lineage>
        <taxon>Bacteria</taxon>
        <taxon>Thermotogati</taxon>
        <taxon>Deinococcota</taxon>
        <taxon>Deinococci</taxon>
        <taxon>Deinococcales</taxon>
        <taxon>Deinococcaceae</taxon>
        <taxon>Deinococcus</taxon>
    </lineage>
</organism>
<proteinExistence type="predicted"/>
<comment type="caution">
    <text evidence="1">The sequence shown here is derived from an EMBL/GenBank/DDBJ whole genome shotgun (WGS) entry which is preliminary data.</text>
</comment>
<dbReference type="InterPro" id="IPR009003">
    <property type="entry name" value="Peptidase_S1_PA"/>
</dbReference>
<protein>
    <submittedName>
        <fullName evidence="1">Trypsin-like peptidase domain-containing protein</fullName>
    </submittedName>
</protein>
<dbReference type="SUPFAM" id="SSF50494">
    <property type="entry name" value="Trypsin-like serine proteases"/>
    <property type="match status" value="1"/>
</dbReference>
<sequence length="384" mass="42928">MDEQAERGRRNAGVSETRSLRRFVECEPVEILSQLSSPIYGVINGSVKSDGSGTFIGERVMMTAWHVIAGLAIQHGFELKEDKEYRYGLMDLEELQIYVKRQVSAEDEINFKATHIFRSAFSNDIVIVLLKAVSAREGEVWGKPVKSTILDFLPPFLEKEVVAFGYTDHEDVSGKTGNDIIQDIKAIVSPGIITNVYPEFMGSNNPFPGFIVETDILGGMSGGAIFDPKSIALKGVIVASISEGVIDSKAGDELPYESTFDKIKTQMKVRIPENSPLGKAAYLWPILGDRFSSADINGGEPFSVYDLANCNGDLKKYEIRIVNEDIVQLHLDDDEVRCVELLDYMQRRNDANYPTVKKSVRYARNVQDILENLPEDLREAWVIF</sequence>
<dbReference type="EMBL" id="VDMO01000013">
    <property type="protein sequence ID" value="TNM70574.1"/>
    <property type="molecule type" value="Genomic_DNA"/>
</dbReference>
<dbReference type="Proteomes" id="UP000313988">
    <property type="component" value="Unassembled WGS sequence"/>
</dbReference>
<dbReference type="Pfam" id="PF13365">
    <property type="entry name" value="Trypsin_2"/>
    <property type="match status" value="1"/>
</dbReference>
<evidence type="ECO:0000313" key="1">
    <source>
        <dbReference type="EMBL" id="TNM70574.1"/>
    </source>
</evidence>
<accession>A0A5C4Y4Z2</accession>
<dbReference type="AlphaFoldDB" id="A0A5C4Y4Z2"/>